<dbReference type="AlphaFoldDB" id="A0A1I2DE48"/>
<dbReference type="EMBL" id="FOMX01000019">
    <property type="protein sequence ID" value="SFE78816.1"/>
    <property type="molecule type" value="Genomic_DNA"/>
</dbReference>
<evidence type="ECO:0000313" key="3">
    <source>
        <dbReference type="Proteomes" id="UP000199400"/>
    </source>
</evidence>
<keyword evidence="3" id="KW-1185">Reference proteome</keyword>
<proteinExistence type="predicted"/>
<gene>
    <name evidence="2" type="ORF">SAMN02745121_05553</name>
</gene>
<sequence length="336" mass="36411">MSLLTPGAVLRYEMADFDAADNYEFQILETDEGLVLSSAFEDGEPEAVVGFSNGSLTDSRTIAVLSQGSWLSAALEQPTRDDECERLDADLPPFLLSRTQLMELRAGATRLRPEWAAPGSEPEPLTLKERVAVEIEIDDEPQEFTALVAEGDGVEVTVIDDEAWPLVVERVEGDNYWRLLGIDHGELGDGENDEDDDDLPPPEPAGPLAATGQIDTDAFVALCQRLGVAGIDMDYQGSRFSLLDAERKIVISAQYKIVLVAMPGGVLRRAHVFDRYIPDQVLGPLAGDDPVDQPGTLKDGLAVAEKLAERAGADVLYPDALGPMYIALFNVRALAD</sequence>
<protein>
    <submittedName>
        <fullName evidence="2">Uncharacterized protein</fullName>
    </submittedName>
</protein>
<accession>A0A1I2DE48</accession>
<dbReference type="Proteomes" id="UP000199400">
    <property type="component" value="Unassembled WGS sequence"/>
</dbReference>
<name>A0A1I2DE48_9BACT</name>
<evidence type="ECO:0000256" key="1">
    <source>
        <dbReference type="SAM" id="MobiDB-lite"/>
    </source>
</evidence>
<feature type="compositionally biased region" description="Acidic residues" evidence="1">
    <location>
        <begin position="188"/>
        <end position="200"/>
    </location>
</feature>
<reference evidence="3" key="1">
    <citation type="submission" date="2016-10" db="EMBL/GenBank/DDBJ databases">
        <authorList>
            <person name="Varghese N."/>
            <person name="Submissions S."/>
        </authorList>
    </citation>
    <scope>NUCLEOTIDE SEQUENCE [LARGE SCALE GENOMIC DNA]</scope>
    <source>
        <strain evidence="3">ATCC 25963</strain>
    </source>
</reference>
<organism evidence="2 3">
    <name type="scientific">Nannocystis exedens</name>
    <dbReference type="NCBI Taxonomy" id="54"/>
    <lineage>
        <taxon>Bacteria</taxon>
        <taxon>Pseudomonadati</taxon>
        <taxon>Myxococcota</taxon>
        <taxon>Polyangia</taxon>
        <taxon>Nannocystales</taxon>
        <taxon>Nannocystaceae</taxon>
        <taxon>Nannocystis</taxon>
    </lineage>
</organism>
<evidence type="ECO:0000313" key="2">
    <source>
        <dbReference type="EMBL" id="SFE78816.1"/>
    </source>
</evidence>
<dbReference type="RefSeq" id="WP_096328680.1">
    <property type="nucleotide sequence ID" value="NZ_FOMX01000019.1"/>
</dbReference>
<feature type="region of interest" description="Disordered" evidence="1">
    <location>
        <begin position="187"/>
        <end position="211"/>
    </location>
</feature>